<sequence length="339" mass="37489">MAFENELAPNEPTTNHAIADGRHQLRMAHLQSHDVPREIVSDIFREAQESSLVLRVGRRIPVGYGETIIRVDGVQPEVGQVGVGTRPEDREGYTKPVSGVSWGHKSFGPIKLATIVTASAEWERTDPLPFYRDLQSKMSRAIGRGVDLAVFHNRRPDTGAALLGTELNSYVNATPNRIWLSGDIYTDIMTGYTMLAESDKDLTQFAADERVRPQFISARDHNGNQVFQSRLNLADPFDSIAGLRVEYGKAVPGRIGTSRDTGVRMFAGDFSQIVYGYADQITLKRTDVGSIEVEGQQVNLWQTNQVAYLVEVTFGWLVNDPNAFVAYEMAPLPHVAAAA</sequence>
<evidence type="ECO:0000259" key="2">
    <source>
        <dbReference type="Pfam" id="PF05065"/>
    </source>
</evidence>
<dbReference type="InterPro" id="IPR024455">
    <property type="entry name" value="Phage_capsid"/>
</dbReference>
<evidence type="ECO:0000313" key="4">
    <source>
        <dbReference type="Proteomes" id="UP000294744"/>
    </source>
</evidence>
<accession>A0A4R4UL38</accession>
<dbReference type="AlphaFoldDB" id="A0A4R4UL38"/>
<keyword evidence="4" id="KW-1185">Reference proteome</keyword>
<dbReference type="EMBL" id="SMKV01000014">
    <property type="protein sequence ID" value="TDC92360.1"/>
    <property type="molecule type" value="Genomic_DNA"/>
</dbReference>
<dbReference type="SUPFAM" id="SSF56563">
    <property type="entry name" value="Major capsid protein gp5"/>
    <property type="match status" value="1"/>
</dbReference>
<organism evidence="3 4">
    <name type="scientific">Saccharopolyspora aridisoli</name>
    <dbReference type="NCBI Taxonomy" id="2530385"/>
    <lineage>
        <taxon>Bacteria</taxon>
        <taxon>Bacillati</taxon>
        <taxon>Actinomycetota</taxon>
        <taxon>Actinomycetes</taxon>
        <taxon>Pseudonocardiales</taxon>
        <taxon>Pseudonocardiaceae</taxon>
        <taxon>Saccharopolyspora</taxon>
    </lineage>
</organism>
<dbReference type="InterPro" id="IPR054612">
    <property type="entry name" value="Phage_capsid-like_C"/>
</dbReference>
<reference evidence="3 4" key="1">
    <citation type="submission" date="2019-03" db="EMBL/GenBank/DDBJ databases">
        <title>Draft genome sequences of novel Actinobacteria.</title>
        <authorList>
            <person name="Sahin N."/>
            <person name="Ay H."/>
            <person name="Saygin H."/>
        </authorList>
    </citation>
    <scope>NUCLEOTIDE SEQUENCE [LARGE SCALE GENOMIC DNA]</scope>
    <source>
        <strain evidence="3 4">16K404</strain>
    </source>
</reference>
<gene>
    <name evidence="3" type="ORF">E1161_13380</name>
</gene>
<evidence type="ECO:0000256" key="1">
    <source>
        <dbReference type="ARBA" id="ARBA00004328"/>
    </source>
</evidence>
<dbReference type="NCBIfam" id="TIGR01554">
    <property type="entry name" value="major_cap_HK97"/>
    <property type="match status" value="1"/>
</dbReference>
<dbReference type="OrthoDB" id="3194758at2"/>
<comment type="caution">
    <text evidence="3">The sequence shown here is derived from an EMBL/GenBank/DDBJ whole genome shotgun (WGS) entry which is preliminary data.</text>
</comment>
<comment type="subcellular location">
    <subcellularLocation>
        <location evidence="1">Virion</location>
    </subcellularLocation>
</comment>
<dbReference type="Proteomes" id="UP000294744">
    <property type="component" value="Unassembled WGS sequence"/>
</dbReference>
<feature type="domain" description="Phage capsid-like C-terminal" evidence="2">
    <location>
        <begin position="35"/>
        <end position="328"/>
    </location>
</feature>
<dbReference type="Pfam" id="PF05065">
    <property type="entry name" value="Phage_capsid"/>
    <property type="match status" value="1"/>
</dbReference>
<name>A0A4R4UL38_9PSEU</name>
<proteinExistence type="predicted"/>
<evidence type="ECO:0000313" key="3">
    <source>
        <dbReference type="EMBL" id="TDC92360.1"/>
    </source>
</evidence>
<protein>
    <submittedName>
        <fullName evidence="3">Phage major capsid protein</fullName>
    </submittedName>
</protein>
<dbReference type="RefSeq" id="WP_132623197.1">
    <property type="nucleotide sequence ID" value="NZ_SMKV01000014.1"/>
</dbReference>